<evidence type="ECO:0000256" key="2">
    <source>
        <dbReference type="ARBA" id="ARBA00022438"/>
    </source>
</evidence>
<gene>
    <name evidence="8" type="ORF">VFH_IV078720</name>
</gene>
<evidence type="ECO:0000256" key="3">
    <source>
        <dbReference type="ARBA" id="ARBA00022670"/>
    </source>
</evidence>
<keyword evidence="6" id="KW-1133">Transmembrane helix</keyword>
<accession>A0AAV1AGS5</accession>
<comment type="similarity">
    <text evidence="1">Belongs to the peptidase M17 family.</text>
</comment>
<name>A0AAV1AGS5_VICFA</name>
<evidence type="ECO:0000313" key="8">
    <source>
        <dbReference type="EMBL" id="CAI8608323.1"/>
    </source>
</evidence>
<feature type="compositionally biased region" description="Basic and acidic residues" evidence="5">
    <location>
        <begin position="172"/>
        <end position="184"/>
    </location>
</feature>
<dbReference type="GO" id="GO:0006508">
    <property type="term" value="P:proteolysis"/>
    <property type="evidence" value="ECO:0007669"/>
    <property type="project" value="UniProtKB-KW"/>
</dbReference>
<feature type="region of interest" description="Disordered" evidence="5">
    <location>
        <begin position="172"/>
        <end position="197"/>
    </location>
</feature>
<dbReference type="PANTHER" id="PTHR11963:SF23">
    <property type="entry name" value="CYTOSOL AMINOPEPTIDASE"/>
    <property type="match status" value="1"/>
</dbReference>
<dbReference type="InterPro" id="IPR000819">
    <property type="entry name" value="Peptidase_M17_C"/>
</dbReference>
<dbReference type="PANTHER" id="PTHR11963">
    <property type="entry name" value="LEUCINE AMINOPEPTIDASE-RELATED"/>
    <property type="match status" value="1"/>
</dbReference>
<dbReference type="GO" id="GO:0070006">
    <property type="term" value="F:metalloaminopeptidase activity"/>
    <property type="evidence" value="ECO:0007669"/>
    <property type="project" value="InterPro"/>
</dbReference>
<evidence type="ECO:0000259" key="7">
    <source>
        <dbReference type="Pfam" id="PF00883"/>
    </source>
</evidence>
<keyword evidence="6" id="KW-0472">Membrane</keyword>
<dbReference type="GO" id="GO:0005737">
    <property type="term" value="C:cytoplasm"/>
    <property type="evidence" value="ECO:0007669"/>
    <property type="project" value="InterPro"/>
</dbReference>
<dbReference type="AlphaFoldDB" id="A0AAV1AGS5"/>
<protein>
    <recommendedName>
        <fullName evidence="7">Cytosol aminopeptidase domain-containing protein</fullName>
    </recommendedName>
</protein>
<dbReference type="Gene3D" id="3.40.630.10">
    <property type="entry name" value="Zn peptidases"/>
    <property type="match status" value="1"/>
</dbReference>
<dbReference type="SUPFAM" id="SSF53187">
    <property type="entry name" value="Zn-dependent exopeptidases"/>
    <property type="match status" value="1"/>
</dbReference>
<feature type="transmembrane region" description="Helical" evidence="6">
    <location>
        <begin position="50"/>
        <end position="71"/>
    </location>
</feature>
<organism evidence="8 9">
    <name type="scientific">Vicia faba</name>
    <name type="common">Broad bean</name>
    <name type="synonym">Faba vulgaris</name>
    <dbReference type="NCBI Taxonomy" id="3906"/>
    <lineage>
        <taxon>Eukaryota</taxon>
        <taxon>Viridiplantae</taxon>
        <taxon>Streptophyta</taxon>
        <taxon>Embryophyta</taxon>
        <taxon>Tracheophyta</taxon>
        <taxon>Spermatophyta</taxon>
        <taxon>Magnoliopsida</taxon>
        <taxon>eudicotyledons</taxon>
        <taxon>Gunneridae</taxon>
        <taxon>Pentapetalae</taxon>
        <taxon>rosids</taxon>
        <taxon>fabids</taxon>
        <taxon>Fabales</taxon>
        <taxon>Fabaceae</taxon>
        <taxon>Papilionoideae</taxon>
        <taxon>50 kb inversion clade</taxon>
        <taxon>NPAAA clade</taxon>
        <taxon>Hologalegina</taxon>
        <taxon>IRL clade</taxon>
        <taxon>Fabeae</taxon>
        <taxon>Vicia</taxon>
    </lineage>
</organism>
<dbReference type="Proteomes" id="UP001157006">
    <property type="component" value="Chromosome 4"/>
</dbReference>
<evidence type="ECO:0000256" key="1">
    <source>
        <dbReference type="ARBA" id="ARBA00009528"/>
    </source>
</evidence>
<keyword evidence="2" id="KW-0031">Aminopeptidase</keyword>
<evidence type="ECO:0000256" key="4">
    <source>
        <dbReference type="ARBA" id="ARBA00022801"/>
    </source>
</evidence>
<keyword evidence="9" id="KW-1185">Reference proteome</keyword>
<keyword evidence="4" id="KW-0378">Hydrolase</keyword>
<dbReference type="PRINTS" id="PR00481">
    <property type="entry name" value="LAMNOPPTDASE"/>
</dbReference>
<keyword evidence="3" id="KW-0645">Protease</keyword>
<evidence type="ECO:0000256" key="5">
    <source>
        <dbReference type="SAM" id="MobiDB-lite"/>
    </source>
</evidence>
<dbReference type="EMBL" id="OX451739">
    <property type="protein sequence ID" value="CAI8608323.1"/>
    <property type="molecule type" value="Genomic_DNA"/>
</dbReference>
<reference evidence="8 9" key="1">
    <citation type="submission" date="2023-01" db="EMBL/GenBank/DDBJ databases">
        <authorList>
            <person name="Kreplak J."/>
        </authorList>
    </citation>
    <scope>NUCLEOTIDE SEQUENCE [LARGE SCALE GENOMIC DNA]</scope>
</reference>
<sequence>MYYKCACENMINRTCMRPGDILTTSNGKTIEVNNTDAIGSGVDGYDENSLQIKLLLLALTCIAAIVGLLGLDQSYPGQSKYGHSDGNYTETEKGDKKSFDDNASKADCLVMYRKRQCHLIEMLYFGDSNSHYSVENYVHDDINFVIPPKPPDQIVTGFLCCGESEFQRIVEDGNDKQNRPKSNNEEDVINQLPEGIP</sequence>
<dbReference type="GO" id="GO:0030145">
    <property type="term" value="F:manganese ion binding"/>
    <property type="evidence" value="ECO:0007669"/>
    <property type="project" value="InterPro"/>
</dbReference>
<feature type="domain" description="Cytosol aminopeptidase" evidence="7">
    <location>
        <begin position="4"/>
        <end position="39"/>
    </location>
</feature>
<keyword evidence="6" id="KW-0812">Transmembrane</keyword>
<dbReference type="Pfam" id="PF00883">
    <property type="entry name" value="Peptidase_M17"/>
    <property type="match status" value="1"/>
</dbReference>
<evidence type="ECO:0000256" key="6">
    <source>
        <dbReference type="SAM" id="Phobius"/>
    </source>
</evidence>
<dbReference type="InterPro" id="IPR011356">
    <property type="entry name" value="Leucine_aapep/pepB"/>
</dbReference>
<evidence type="ECO:0000313" key="9">
    <source>
        <dbReference type="Proteomes" id="UP001157006"/>
    </source>
</evidence>
<proteinExistence type="inferred from homology"/>